<feature type="domain" description="Periplasmic binding protein" evidence="4">
    <location>
        <begin position="262"/>
        <end position="388"/>
    </location>
</feature>
<protein>
    <submittedName>
        <fullName evidence="5">D-allose-binding periplasmic protein</fullName>
    </submittedName>
</protein>
<comment type="similarity">
    <text evidence="2">Belongs to the bacterial solute-binding protein 2 family.</text>
</comment>
<evidence type="ECO:0000259" key="4">
    <source>
        <dbReference type="Pfam" id="PF13407"/>
    </source>
</evidence>
<dbReference type="Proteomes" id="UP000317648">
    <property type="component" value="Chromosome"/>
</dbReference>
<dbReference type="GO" id="GO:0030246">
    <property type="term" value="F:carbohydrate binding"/>
    <property type="evidence" value="ECO:0007669"/>
    <property type="project" value="UniProtKB-ARBA"/>
</dbReference>
<dbReference type="InterPro" id="IPR025997">
    <property type="entry name" value="SBP_2_dom"/>
</dbReference>
<gene>
    <name evidence="5" type="primary">alsB</name>
    <name evidence="5" type="ORF">Pla8534_50890</name>
</gene>
<reference evidence="5 6" key="1">
    <citation type="submission" date="2019-02" db="EMBL/GenBank/DDBJ databases">
        <title>Deep-cultivation of Planctomycetes and their phenomic and genomic characterization uncovers novel biology.</title>
        <authorList>
            <person name="Wiegand S."/>
            <person name="Jogler M."/>
            <person name="Boedeker C."/>
            <person name="Pinto D."/>
            <person name="Vollmers J."/>
            <person name="Rivas-Marin E."/>
            <person name="Kohn T."/>
            <person name="Peeters S.H."/>
            <person name="Heuer A."/>
            <person name="Rast P."/>
            <person name="Oberbeckmann S."/>
            <person name="Bunk B."/>
            <person name="Jeske O."/>
            <person name="Meyerdierks A."/>
            <person name="Storesund J.E."/>
            <person name="Kallscheuer N."/>
            <person name="Luecker S."/>
            <person name="Lage O.M."/>
            <person name="Pohl T."/>
            <person name="Merkel B.J."/>
            <person name="Hornburger P."/>
            <person name="Mueller R.-W."/>
            <person name="Bruemmer F."/>
            <person name="Labrenz M."/>
            <person name="Spormann A.M."/>
            <person name="Op den Camp H."/>
            <person name="Overmann J."/>
            <person name="Amann R."/>
            <person name="Jetten M.S.M."/>
            <person name="Mascher T."/>
            <person name="Medema M.H."/>
            <person name="Devos D.P."/>
            <person name="Kaster A.-K."/>
            <person name="Ovreas L."/>
            <person name="Rohde M."/>
            <person name="Galperin M.Y."/>
            <person name="Jogler C."/>
        </authorList>
    </citation>
    <scope>NUCLEOTIDE SEQUENCE [LARGE SCALE GENOMIC DNA]</scope>
    <source>
        <strain evidence="5 6">Pla85_3_4</strain>
    </source>
</reference>
<dbReference type="GO" id="GO:0030313">
    <property type="term" value="C:cell envelope"/>
    <property type="evidence" value="ECO:0007669"/>
    <property type="project" value="UniProtKB-SubCell"/>
</dbReference>
<keyword evidence="6" id="KW-1185">Reference proteome</keyword>
<dbReference type="AlphaFoldDB" id="A0A518DZH3"/>
<organism evidence="5 6">
    <name type="scientific">Lignipirellula cremea</name>
    <dbReference type="NCBI Taxonomy" id="2528010"/>
    <lineage>
        <taxon>Bacteria</taxon>
        <taxon>Pseudomonadati</taxon>
        <taxon>Planctomycetota</taxon>
        <taxon>Planctomycetia</taxon>
        <taxon>Pirellulales</taxon>
        <taxon>Pirellulaceae</taxon>
        <taxon>Lignipirellula</taxon>
    </lineage>
</organism>
<dbReference type="Pfam" id="PF13407">
    <property type="entry name" value="Peripla_BP_4"/>
    <property type="match status" value="2"/>
</dbReference>
<accession>A0A518DZH3</accession>
<dbReference type="EMBL" id="CP036433">
    <property type="protein sequence ID" value="QDU97244.1"/>
    <property type="molecule type" value="Genomic_DNA"/>
</dbReference>
<dbReference type="PANTHER" id="PTHR46847:SF1">
    <property type="entry name" value="D-ALLOSE-BINDING PERIPLASMIC PROTEIN-RELATED"/>
    <property type="match status" value="1"/>
</dbReference>
<dbReference type="InterPro" id="IPR028082">
    <property type="entry name" value="Peripla_BP_I"/>
</dbReference>
<evidence type="ECO:0000256" key="3">
    <source>
        <dbReference type="ARBA" id="ARBA00022729"/>
    </source>
</evidence>
<evidence type="ECO:0000256" key="2">
    <source>
        <dbReference type="ARBA" id="ARBA00007639"/>
    </source>
</evidence>
<dbReference type="PANTHER" id="PTHR46847">
    <property type="entry name" value="D-ALLOSE-BINDING PERIPLASMIC PROTEIN-RELATED"/>
    <property type="match status" value="1"/>
</dbReference>
<dbReference type="Gene3D" id="3.40.50.2300">
    <property type="match status" value="2"/>
</dbReference>
<name>A0A518DZH3_9BACT</name>
<feature type="domain" description="Periplasmic binding protein" evidence="4">
    <location>
        <begin position="62"/>
        <end position="203"/>
    </location>
</feature>
<keyword evidence="3" id="KW-0732">Signal</keyword>
<comment type="subcellular location">
    <subcellularLocation>
        <location evidence="1">Cell envelope</location>
    </subcellularLocation>
</comment>
<dbReference type="KEGG" id="lcre:Pla8534_50890"/>
<evidence type="ECO:0000256" key="1">
    <source>
        <dbReference type="ARBA" id="ARBA00004196"/>
    </source>
</evidence>
<dbReference type="SUPFAM" id="SSF53822">
    <property type="entry name" value="Periplasmic binding protein-like I"/>
    <property type="match status" value="2"/>
</dbReference>
<evidence type="ECO:0000313" key="6">
    <source>
        <dbReference type="Proteomes" id="UP000317648"/>
    </source>
</evidence>
<evidence type="ECO:0000313" key="5">
    <source>
        <dbReference type="EMBL" id="QDU97244.1"/>
    </source>
</evidence>
<proteinExistence type="inferred from homology"/>
<sequence>MPPGRPVKRRSPAFSSRKGMAVRTLTWRSSCAVATLFALLLLLPGCKPADKGPGGTPAAGTGGERTGGVVLLRYTPGSESTTQREEGFLDALRDEYPDVVILSDDQYLGTTQQDSIENARQILIKEGDRITGMFAVCEPNAHGALLALEREGKAGKVKFVGFDPNDRMVKALREGQMQGIVLQDPVGMGGLAVKAMVAHLEGGKLPIEAERLFEDGKLKKRVATGEFVATPENMNDDEMRRLLSPPQHTGADYAPENAKYRIAVIPKGTTHEFWNSVRYGANAAAKELTAAGVPVEIIYKGPILESDRQGQISLMRQFINDGVDGICLAPLDSGAMAKPVEEAQTAGIPTVVFDSGLDAPPETYVSFVATDNVNGGALAAKCLAEALGVERTEQTKATK</sequence>